<dbReference type="EC" id="1.11.1.-" evidence="8"/>
<dbReference type="Proteomes" id="UP000696280">
    <property type="component" value="Unassembled WGS sequence"/>
</dbReference>
<comment type="caution">
    <text evidence="11">The sequence shown here is derived from an EMBL/GenBank/DDBJ whole genome shotgun (WGS) entry which is preliminary data.</text>
</comment>
<dbReference type="EMBL" id="CAJVRL010000060">
    <property type="protein sequence ID" value="CAG8955018.1"/>
    <property type="molecule type" value="Genomic_DNA"/>
</dbReference>
<evidence type="ECO:0000256" key="2">
    <source>
        <dbReference type="ARBA" id="ARBA00005997"/>
    </source>
</evidence>
<dbReference type="OrthoDB" id="2859658at2759"/>
<sequence length="324" mass="35733">MSKAGDFAPVRQDIAKLLHQPEYDDGSAGPVLVRLAWHSAGTYDAETDTGGSNGAGMRYEAEGGDPANAGLQHARVFLEPVKAKYPWITYADLWTLAGVVAIKEMGGPDIPWLGGRTDYVDDSKLPPRGRLPDAAQGGDHLRWIFNRMGFNDQEIVALSGAHNLGRCHSDRSGFEGAWVNNPTRFSNQYFRLLLSLQWKKKTLANGLEQFVNYDEDSGTELMMLPTDIALTQDKAFMKYVELYARDKETFFADFTKVFSKLIELGIVRDGEGKILNTDNQKGGYHSAPKKSGKPGSPAKSTDDKVSPSEAAPLKEQNEKFQAKL</sequence>
<evidence type="ECO:0000256" key="7">
    <source>
        <dbReference type="ARBA" id="ARBA00023004"/>
    </source>
</evidence>
<comment type="similarity">
    <text evidence="2">Belongs to the peroxidase family. Cytochrome c peroxidase subfamily.</text>
</comment>
<keyword evidence="12" id="KW-1185">Reference proteome</keyword>
<dbReference type="FunFam" id="1.10.420.10:FF:000009">
    <property type="entry name" value="Ascorbate peroxidase"/>
    <property type="match status" value="1"/>
</dbReference>
<feature type="domain" description="Plant heme peroxidase family profile" evidence="10">
    <location>
        <begin position="14"/>
        <end position="274"/>
    </location>
</feature>
<dbReference type="GO" id="GO:0042744">
    <property type="term" value="P:hydrogen peroxide catabolic process"/>
    <property type="evidence" value="ECO:0007669"/>
    <property type="project" value="TreeGrafter"/>
</dbReference>
<proteinExistence type="inferred from homology"/>
<organism evidence="11 12">
    <name type="scientific">Hymenoscyphus fraxineus</name>
    <dbReference type="NCBI Taxonomy" id="746836"/>
    <lineage>
        <taxon>Eukaryota</taxon>
        <taxon>Fungi</taxon>
        <taxon>Dikarya</taxon>
        <taxon>Ascomycota</taxon>
        <taxon>Pezizomycotina</taxon>
        <taxon>Leotiomycetes</taxon>
        <taxon>Helotiales</taxon>
        <taxon>Helotiaceae</taxon>
        <taxon>Hymenoscyphus</taxon>
    </lineage>
</organism>
<dbReference type="PROSITE" id="PS00436">
    <property type="entry name" value="PEROXIDASE_2"/>
    <property type="match status" value="1"/>
</dbReference>
<dbReference type="GO" id="GO:0020037">
    <property type="term" value="F:heme binding"/>
    <property type="evidence" value="ECO:0007669"/>
    <property type="project" value="UniProtKB-UniRule"/>
</dbReference>
<evidence type="ECO:0000256" key="4">
    <source>
        <dbReference type="ARBA" id="ARBA00022617"/>
    </source>
</evidence>
<evidence type="ECO:0000256" key="5">
    <source>
        <dbReference type="ARBA" id="ARBA00022723"/>
    </source>
</evidence>
<feature type="region of interest" description="Disordered" evidence="9">
    <location>
        <begin position="277"/>
        <end position="324"/>
    </location>
</feature>
<dbReference type="InterPro" id="IPR002016">
    <property type="entry name" value="Haem_peroxidase"/>
</dbReference>
<dbReference type="PRINTS" id="PR00459">
    <property type="entry name" value="ASPEROXIDASE"/>
</dbReference>
<evidence type="ECO:0000256" key="6">
    <source>
        <dbReference type="ARBA" id="ARBA00023002"/>
    </source>
</evidence>
<dbReference type="PANTHER" id="PTHR31356:SF36">
    <property type="entry name" value="L-ASCORBATE PEROXIDASE 3"/>
    <property type="match status" value="1"/>
</dbReference>
<keyword evidence="3 8" id="KW-0575">Peroxidase</keyword>
<dbReference type="CDD" id="cd00691">
    <property type="entry name" value="ascorbate_peroxidase"/>
    <property type="match status" value="1"/>
</dbReference>
<dbReference type="PRINTS" id="PR00458">
    <property type="entry name" value="PEROXIDASE"/>
</dbReference>
<feature type="compositionally biased region" description="Basic and acidic residues" evidence="9">
    <location>
        <begin position="315"/>
        <end position="324"/>
    </location>
</feature>
<dbReference type="InterPro" id="IPR019794">
    <property type="entry name" value="Peroxidases_AS"/>
</dbReference>
<dbReference type="PROSITE" id="PS50873">
    <property type="entry name" value="PEROXIDASE_4"/>
    <property type="match status" value="1"/>
</dbReference>
<dbReference type="InterPro" id="IPR010255">
    <property type="entry name" value="Haem_peroxidase_sf"/>
</dbReference>
<evidence type="ECO:0000256" key="9">
    <source>
        <dbReference type="SAM" id="MobiDB-lite"/>
    </source>
</evidence>
<dbReference type="Pfam" id="PF00141">
    <property type="entry name" value="peroxidase"/>
    <property type="match status" value="1"/>
</dbReference>
<dbReference type="InterPro" id="IPR044831">
    <property type="entry name" value="Ccp1-like"/>
</dbReference>
<name>A0A9N9KYQ1_9HELO</name>
<evidence type="ECO:0000256" key="3">
    <source>
        <dbReference type="ARBA" id="ARBA00022559"/>
    </source>
</evidence>
<dbReference type="GO" id="GO:0034599">
    <property type="term" value="P:cellular response to oxidative stress"/>
    <property type="evidence" value="ECO:0007669"/>
    <property type="project" value="InterPro"/>
</dbReference>
<dbReference type="Gene3D" id="1.10.520.10">
    <property type="match status" value="1"/>
</dbReference>
<keyword evidence="5" id="KW-0479">Metal-binding</keyword>
<reference evidence="11" key="1">
    <citation type="submission" date="2021-07" db="EMBL/GenBank/DDBJ databases">
        <authorList>
            <person name="Durling M."/>
        </authorList>
    </citation>
    <scope>NUCLEOTIDE SEQUENCE</scope>
</reference>
<dbReference type="GO" id="GO:0004601">
    <property type="term" value="F:peroxidase activity"/>
    <property type="evidence" value="ECO:0007669"/>
    <property type="project" value="UniProtKB-KW"/>
</dbReference>
<evidence type="ECO:0000313" key="12">
    <source>
        <dbReference type="Proteomes" id="UP000696280"/>
    </source>
</evidence>
<dbReference type="Gene3D" id="1.10.420.10">
    <property type="entry name" value="Peroxidase, domain 2"/>
    <property type="match status" value="1"/>
</dbReference>
<dbReference type="FunFam" id="1.10.520.10:FF:000005">
    <property type="entry name" value="Cytochrome c peroxidase"/>
    <property type="match status" value="1"/>
</dbReference>
<accession>A0A9N9KYQ1</accession>
<comment type="function">
    <text evidence="1">Destroys radicals which are normally produced within the cells and which are toxic to biological systems.</text>
</comment>
<dbReference type="InterPro" id="IPR002207">
    <property type="entry name" value="Peroxidase_I"/>
</dbReference>
<evidence type="ECO:0000256" key="1">
    <source>
        <dbReference type="ARBA" id="ARBA00003917"/>
    </source>
</evidence>
<dbReference type="PANTHER" id="PTHR31356">
    <property type="entry name" value="THYLAKOID LUMENAL 29 KDA PROTEIN, CHLOROPLASTIC-RELATED"/>
    <property type="match status" value="1"/>
</dbReference>
<evidence type="ECO:0000259" key="10">
    <source>
        <dbReference type="PROSITE" id="PS50873"/>
    </source>
</evidence>
<evidence type="ECO:0000256" key="8">
    <source>
        <dbReference type="RuleBase" id="RU363051"/>
    </source>
</evidence>
<keyword evidence="6 8" id="KW-0560">Oxidoreductase</keyword>
<dbReference type="GO" id="GO:0046872">
    <property type="term" value="F:metal ion binding"/>
    <property type="evidence" value="ECO:0007669"/>
    <property type="project" value="UniProtKB-UniRule"/>
</dbReference>
<dbReference type="AlphaFoldDB" id="A0A9N9KYQ1"/>
<evidence type="ECO:0000313" key="11">
    <source>
        <dbReference type="EMBL" id="CAG8955018.1"/>
    </source>
</evidence>
<dbReference type="SUPFAM" id="SSF48113">
    <property type="entry name" value="Heme-dependent peroxidases"/>
    <property type="match status" value="1"/>
</dbReference>
<keyword evidence="4" id="KW-0349">Heme</keyword>
<protein>
    <recommendedName>
        <fullName evidence="8">Peroxidase</fullName>
        <ecNumber evidence="8">1.11.1.-</ecNumber>
    </recommendedName>
</protein>
<dbReference type="GO" id="GO:0000302">
    <property type="term" value="P:response to reactive oxygen species"/>
    <property type="evidence" value="ECO:0007669"/>
    <property type="project" value="TreeGrafter"/>
</dbReference>
<gene>
    <name evidence="11" type="ORF">HYFRA_00007030</name>
</gene>
<keyword evidence="7" id="KW-0408">Iron</keyword>